<dbReference type="PANTHER" id="PTHR12526:SF638">
    <property type="entry name" value="SPORE COAT PROTEIN SA"/>
    <property type="match status" value="1"/>
</dbReference>
<gene>
    <name evidence="1" type="ORF">GOQ30_00760</name>
</gene>
<dbReference type="SUPFAM" id="SSF53756">
    <property type="entry name" value="UDP-Glycosyltransferase/glycogen phosphorylase"/>
    <property type="match status" value="1"/>
</dbReference>
<sequence>MKNLLYIGNKLSQHGLNKTTIETLGESLKEEGYEVVSVSSKKNFFFRLLDMIYTLLRNSNRTDYVLIDTYSTKAFWYAWITSQLARILNLKYIPILHGGNLPNRLQSNPFLCRLLFENAWRNVAPSHYLKAAFEAKGFTNVIHVPNTISIENYEFKERKVFHPKLLWVRAFATIYNPVMAVEVLFELQKKYPNATLTMVGPDKDGSLQKVQQKANDLGVFVRFTGQLSKEEWWQLASEHDIFINTTHFDNTPVSVLEAMALGLAIVSTNVGGLPFLLTHHENALLVNDGDVLAMCQAIDSIVIYPKESYSRINAARKLVETMDWNRVKEQWNLILG</sequence>
<dbReference type="Gene3D" id="3.40.50.2000">
    <property type="entry name" value="Glycogen Phosphorylase B"/>
    <property type="match status" value="2"/>
</dbReference>
<comment type="caution">
    <text evidence="1">The sequence shown here is derived from an EMBL/GenBank/DDBJ whole genome shotgun (WGS) entry which is preliminary data.</text>
</comment>
<reference evidence="2" key="1">
    <citation type="submission" date="2019-05" db="EMBL/GenBank/DDBJ databases">
        <title>Flavobacterium profundi sp. nov., isolated from a deep-sea seamount.</title>
        <authorList>
            <person name="Zhang D.-C."/>
        </authorList>
    </citation>
    <scope>NUCLEOTIDE SEQUENCE [LARGE SCALE GENOMIC DNA]</scope>
    <source>
        <strain evidence="2">TP390</strain>
    </source>
</reference>
<dbReference type="AlphaFoldDB" id="A0A6I4III7"/>
<accession>A0A6I4III7</accession>
<evidence type="ECO:0000313" key="1">
    <source>
        <dbReference type="EMBL" id="MVO07689.1"/>
    </source>
</evidence>
<evidence type="ECO:0000313" key="2">
    <source>
        <dbReference type="Proteomes" id="UP000431264"/>
    </source>
</evidence>
<keyword evidence="2" id="KW-1185">Reference proteome</keyword>
<protein>
    <submittedName>
        <fullName evidence="1">Glycosyltransferase</fullName>
    </submittedName>
</protein>
<keyword evidence="1" id="KW-0808">Transferase</keyword>
<dbReference type="OrthoDB" id="139410at2"/>
<dbReference type="GO" id="GO:0016757">
    <property type="term" value="F:glycosyltransferase activity"/>
    <property type="evidence" value="ECO:0007669"/>
    <property type="project" value="TreeGrafter"/>
</dbReference>
<dbReference type="EMBL" id="WQLW01000001">
    <property type="protein sequence ID" value="MVO07689.1"/>
    <property type="molecule type" value="Genomic_DNA"/>
</dbReference>
<proteinExistence type="predicted"/>
<dbReference type="CDD" id="cd03801">
    <property type="entry name" value="GT4_PimA-like"/>
    <property type="match status" value="1"/>
</dbReference>
<dbReference type="RefSeq" id="WP_140996104.1">
    <property type="nucleotide sequence ID" value="NZ_VDCZ01000001.1"/>
</dbReference>
<dbReference type="Pfam" id="PF13692">
    <property type="entry name" value="Glyco_trans_1_4"/>
    <property type="match status" value="1"/>
</dbReference>
<dbReference type="Proteomes" id="UP000431264">
    <property type="component" value="Unassembled WGS sequence"/>
</dbReference>
<organism evidence="1 2">
    <name type="scientific">Flavobacterium profundi</name>
    <dbReference type="NCBI Taxonomy" id="1774945"/>
    <lineage>
        <taxon>Bacteria</taxon>
        <taxon>Pseudomonadati</taxon>
        <taxon>Bacteroidota</taxon>
        <taxon>Flavobacteriia</taxon>
        <taxon>Flavobacteriales</taxon>
        <taxon>Flavobacteriaceae</taxon>
        <taxon>Flavobacterium</taxon>
    </lineage>
</organism>
<dbReference type="PANTHER" id="PTHR12526">
    <property type="entry name" value="GLYCOSYLTRANSFERASE"/>
    <property type="match status" value="1"/>
</dbReference>
<name>A0A6I4III7_9FLAO</name>